<accession>A0A3D9UNB6</accession>
<keyword evidence="2" id="KW-1185">Reference proteome</keyword>
<dbReference type="InterPro" id="IPR023214">
    <property type="entry name" value="HAD_sf"/>
</dbReference>
<dbReference type="NCBIfam" id="TIGR01509">
    <property type="entry name" value="HAD-SF-IA-v3"/>
    <property type="match status" value="1"/>
</dbReference>
<protein>
    <submittedName>
        <fullName evidence="1">Putative hydrolase of the HAD superfamily</fullName>
    </submittedName>
</protein>
<dbReference type="EMBL" id="QTUA01000001">
    <property type="protein sequence ID" value="REF30948.1"/>
    <property type="molecule type" value="Genomic_DNA"/>
</dbReference>
<dbReference type="PRINTS" id="PR00413">
    <property type="entry name" value="HADHALOGNASE"/>
</dbReference>
<dbReference type="GO" id="GO:0016787">
    <property type="term" value="F:hydrolase activity"/>
    <property type="evidence" value="ECO:0007669"/>
    <property type="project" value="UniProtKB-KW"/>
</dbReference>
<sequence length="203" mass="22289">MGIVAGVITTVLWDCDGVLQHSPHDWAEALERIGGGPQFATALFEAEKTALRGERSLRDVVDELLQQRPTGASTQDVLALWAMFVEDEDAWEVVDAVRAAGVRCVLATNQQDVRVEIMRHERGYDDRVDGAYYSSEVGHMKPSAEYFEAVLDDLGITPEQALFVDDSAANIATARELGIAVVHHDPASGAQVLREEIAEFLRL</sequence>
<dbReference type="AlphaFoldDB" id="A0A3D9UNB6"/>
<name>A0A3D9UNB6_9MICO</name>
<dbReference type="InterPro" id="IPR006439">
    <property type="entry name" value="HAD-SF_hydro_IA"/>
</dbReference>
<dbReference type="SFLD" id="SFLDG01129">
    <property type="entry name" value="C1.5:_HAD__Beta-PGM__Phosphata"/>
    <property type="match status" value="1"/>
</dbReference>
<dbReference type="CDD" id="cd02603">
    <property type="entry name" value="HAD_sEH-N_like"/>
    <property type="match status" value="1"/>
</dbReference>
<evidence type="ECO:0000313" key="1">
    <source>
        <dbReference type="EMBL" id="REF30948.1"/>
    </source>
</evidence>
<comment type="caution">
    <text evidence="1">The sequence shown here is derived from an EMBL/GenBank/DDBJ whole genome shotgun (WGS) entry which is preliminary data.</text>
</comment>
<dbReference type="PANTHER" id="PTHR43611:SF3">
    <property type="entry name" value="FLAVIN MONONUCLEOTIDE HYDROLASE 1, CHLOROPLATIC"/>
    <property type="match status" value="1"/>
</dbReference>
<evidence type="ECO:0000313" key="2">
    <source>
        <dbReference type="Proteomes" id="UP000256253"/>
    </source>
</evidence>
<dbReference type="Proteomes" id="UP000256253">
    <property type="component" value="Unassembled WGS sequence"/>
</dbReference>
<dbReference type="PANTHER" id="PTHR43611">
    <property type="entry name" value="ALPHA-D-GLUCOSE 1-PHOSPHATE PHOSPHATASE"/>
    <property type="match status" value="1"/>
</dbReference>
<keyword evidence="1" id="KW-0378">Hydrolase</keyword>
<dbReference type="RefSeq" id="WP_115922867.1">
    <property type="nucleotide sequence ID" value="NZ_QTUA01000001.1"/>
</dbReference>
<dbReference type="SFLD" id="SFLDS00003">
    <property type="entry name" value="Haloacid_Dehalogenase"/>
    <property type="match status" value="1"/>
</dbReference>
<dbReference type="NCBIfam" id="TIGR01549">
    <property type="entry name" value="HAD-SF-IA-v1"/>
    <property type="match status" value="1"/>
</dbReference>
<dbReference type="Gene3D" id="3.40.50.1000">
    <property type="entry name" value="HAD superfamily/HAD-like"/>
    <property type="match status" value="1"/>
</dbReference>
<organism evidence="1 2">
    <name type="scientific">Calidifontibacter indicus</name>
    <dbReference type="NCBI Taxonomy" id="419650"/>
    <lineage>
        <taxon>Bacteria</taxon>
        <taxon>Bacillati</taxon>
        <taxon>Actinomycetota</taxon>
        <taxon>Actinomycetes</taxon>
        <taxon>Micrococcales</taxon>
        <taxon>Dermacoccaceae</taxon>
        <taxon>Calidifontibacter</taxon>
    </lineage>
</organism>
<reference evidence="1 2" key="1">
    <citation type="submission" date="2018-08" db="EMBL/GenBank/DDBJ databases">
        <title>Sequencing the genomes of 1000 actinobacteria strains.</title>
        <authorList>
            <person name="Klenk H.-P."/>
        </authorList>
    </citation>
    <scope>NUCLEOTIDE SEQUENCE [LARGE SCALE GENOMIC DNA]</scope>
    <source>
        <strain evidence="1 2">DSM 22967</strain>
    </source>
</reference>
<dbReference type="InterPro" id="IPR036412">
    <property type="entry name" value="HAD-like_sf"/>
</dbReference>
<dbReference type="OrthoDB" id="9797415at2"/>
<proteinExistence type="predicted"/>
<dbReference type="Pfam" id="PF00702">
    <property type="entry name" value="Hydrolase"/>
    <property type="match status" value="1"/>
</dbReference>
<dbReference type="SUPFAM" id="SSF56784">
    <property type="entry name" value="HAD-like"/>
    <property type="match status" value="1"/>
</dbReference>
<gene>
    <name evidence="1" type="ORF">DFJ65_1986</name>
</gene>